<comment type="caution">
    <text evidence="1">The sequence shown here is derived from an EMBL/GenBank/DDBJ whole genome shotgun (WGS) entry which is preliminary data.</text>
</comment>
<dbReference type="EMBL" id="VSRR010000065">
    <property type="protein sequence ID" value="MPC09346.1"/>
    <property type="molecule type" value="Genomic_DNA"/>
</dbReference>
<sequence>MPQPPQDPKCCNNVNSLRKKGRKTEKNCSLDSISDEGLNFPKYHYKPIKALPMKKFINVKYRKLK</sequence>
<protein>
    <submittedName>
        <fullName evidence="1">Uncharacterized protein</fullName>
    </submittedName>
</protein>
<gene>
    <name evidence="1" type="ORF">E2C01_001954</name>
</gene>
<accession>A0A5B7CLR6</accession>
<reference evidence="1 2" key="1">
    <citation type="submission" date="2019-05" db="EMBL/GenBank/DDBJ databases">
        <title>Another draft genome of Portunus trituberculatus and its Hox gene families provides insights of decapod evolution.</title>
        <authorList>
            <person name="Jeong J.-H."/>
            <person name="Song I."/>
            <person name="Kim S."/>
            <person name="Choi T."/>
            <person name="Kim D."/>
            <person name="Ryu S."/>
            <person name="Kim W."/>
        </authorList>
    </citation>
    <scope>NUCLEOTIDE SEQUENCE [LARGE SCALE GENOMIC DNA]</scope>
    <source>
        <tissue evidence="1">Muscle</tissue>
    </source>
</reference>
<name>A0A5B7CLR6_PORTR</name>
<dbReference type="Proteomes" id="UP000324222">
    <property type="component" value="Unassembled WGS sequence"/>
</dbReference>
<evidence type="ECO:0000313" key="1">
    <source>
        <dbReference type="EMBL" id="MPC09346.1"/>
    </source>
</evidence>
<organism evidence="1 2">
    <name type="scientific">Portunus trituberculatus</name>
    <name type="common">Swimming crab</name>
    <name type="synonym">Neptunus trituberculatus</name>
    <dbReference type="NCBI Taxonomy" id="210409"/>
    <lineage>
        <taxon>Eukaryota</taxon>
        <taxon>Metazoa</taxon>
        <taxon>Ecdysozoa</taxon>
        <taxon>Arthropoda</taxon>
        <taxon>Crustacea</taxon>
        <taxon>Multicrustacea</taxon>
        <taxon>Malacostraca</taxon>
        <taxon>Eumalacostraca</taxon>
        <taxon>Eucarida</taxon>
        <taxon>Decapoda</taxon>
        <taxon>Pleocyemata</taxon>
        <taxon>Brachyura</taxon>
        <taxon>Eubrachyura</taxon>
        <taxon>Portunoidea</taxon>
        <taxon>Portunidae</taxon>
        <taxon>Portuninae</taxon>
        <taxon>Portunus</taxon>
    </lineage>
</organism>
<proteinExistence type="predicted"/>
<keyword evidence="2" id="KW-1185">Reference proteome</keyword>
<evidence type="ECO:0000313" key="2">
    <source>
        <dbReference type="Proteomes" id="UP000324222"/>
    </source>
</evidence>
<dbReference type="AlphaFoldDB" id="A0A5B7CLR6"/>